<name>A0AAV0EJW6_9ASTE</name>
<evidence type="ECO:0000313" key="2">
    <source>
        <dbReference type="EMBL" id="CAH9122369.1"/>
    </source>
</evidence>
<keyword evidence="1" id="KW-1133">Transmembrane helix</keyword>
<proteinExistence type="predicted"/>
<keyword evidence="1" id="KW-0472">Membrane</keyword>
<organism evidence="2 3">
    <name type="scientific">Cuscuta epithymum</name>
    <dbReference type="NCBI Taxonomy" id="186058"/>
    <lineage>
        <taxon>Eukaryota</taxon>
        <taxon>Viridiplantae</taxon>
        <taxon>Streptophyta</taxon>
        <taxon>Embryophyta</taxon>
        <taxon>Tracheophyta</taxon>
        <taxon>Spermatophyta</taxon>
        <taxon>Magnoliopsida</taxon>
        <taxon>eudicotyledons</taxon>
        <taxon>Gunneridae</taxon>
        <taxon>Pentapetalae</taxon>
        <taxon>asterids</taxon>
        <taxon>lamiids</taxon>
        <taxon>Solanales</taxon>
        <taxon>Convolvulaceae</taxon>
        <taxon>Cuscuteae</taxon>
        <taxon>Cuscuta</taxon>
        <taxon>Cuscuta subgen. Cuscuta</taxon>
    </lineage>
</organism>
<feature type="transmembrane region" description="Helical" evidence="1">
    <location>
        <begin position="37"/>
        <end position="55"/>
    </location>
</feature>
<evidence type="ECO:0000313" key="3">
    <source>
        <dbReference type="Proteomes" id="UP001152523"/>
    </source>
</evidence>
<protein>
    <submittedName>
        <fullName evidence="2">Uncharacterized protein</fullName>
    </submittedName>
</protein>
<reference evidence="2" key="1">
    <citation type="submission" date="2022-07" db="EMBL/GenBank/DDBJ databases">
        <authorList>
            <person name="Macas J."/>
            <person name="Novak P."/>
            <person name="Neumann P."/>
        </authorList>
    </citation>
    <scope>NUCLEOTIDE SEQUENCE</scope>
</reference>
<accession>A0AAV0EJW6</accession>
<feature type="transmembrane region" description="Helical" evidence="1">
    <location>
        <begin position="76"/>
        <end position="95"/>
    </location>
</feature>
<gene>
    <name evidence="2" type="ORF">CEPIT_LOCUS24424</name>
</gene>
<comment type="caution">
    <text evidence="2">The sequence shown here is derived from an EMBL/GenBank/DDBJ whole genome shotgun (WGS) entry which is preliminary data.</text>
</comment>
<sequence length="105" mass="11769">MLGVHKMCTPLAHHIKGTLFLPSFTPVFSSVSLPSSAIPFCLFFRFSPIFPLFFISKALALSFHGGLNHNIKTPHFFYFSLVLVWVDSLFFPHLTPQSSNAIDTP</sequence>
<evidence type="ECO:0000256" key="1">
    <source>
        <dbReference type="SAM" id="Phobius"/>
    </source>
</evidence>
<keyword evidence="3" id="KW-1185">Reference proteome</keyword>
<dbReference type="AlphaFoldDB" id="A0AAV0EJW6"/>
<dbReference type="Proteomes" id="UP001152523">
    <property type="component" value="Unassembled WGS sequence"/>
</dbReference>
<keyword evidence="1" id="KW-0812">Transmembrane</keyword>
<dbReference type="EMBL" id="CAMAPF010000924">
    <property type="protein sequence ID" value="CAH9122369.1"/>
    <property type="molecule type" value="Genomic_DNA"/>
</dbReference>